<keyword evidence="5" id="KW-0479">Metal-binding</keyword>
<keyword evidence="6" id="KW-0677">Repeat</keyword>
<evidence type="ECO:0000256" key="3">
    <source>
        <dbReference type="ARBA" id="ARBA00012251"/>
    </source>
</evidence>
<dbReference type="InterPro" id="IPR044066">
    <property type="entry name" value="TRIAD_supradom"/>
</dbReference>
<comment type="pathway">
    <text evidence="2">Protein modification; protein ubiquitination.</text>
</comment>
<dbReference type="InterPro" id="IPR002867">
    <property type="entry name" value="IBR_dom"/>
</dbReference>
<dbReference type="EMBL" id="JABMIG020000108">
    <property type="protein sequence ID" value="KAL3791893.1"/>
    <property type="molecule type" value="Genomic_DNA"/>
</dbReference>
<dbReference type="Gene3D" id="3.30.40.10">
    <property type="entry name" value="Zinc/RING finger domain, C3HC4 (zinc finger)"/>
    <property type="match status" value="1"/>
</dbReference>
<evidence type="ECO:0000256" key="5">
    <source>
        <dbReference type="ARBA" id="ARBA00022723"/>
    </source>
</evidence>
<evidence type="ECO:0000259" key="12">
    <source>
        <dbReference type="PROSITE" id="PS51873"/>
    </source>
</evidence>
<evidence type="ECO:0000256" key="9">
    <source>
        <dbReference type="ARBA" id="ARBA00022833"/>
    </source>
</evidence>
<keyword evidence="4" id="KW-0808">Transferase</keyword>
<organism evidence="13 14">
    <name type="scientific">Cyclotella cryptica</name>
    <dbReference type="NCBI Taxonomy" id="29204"/>
    <lineage>
        <taxon>Eukaryota</taxon>
        <taxon>Sar</taxon>
        <taxon>Stramenopiles</taxon>
        <taxon>Ochrophyta</taxon>
        <taxon>Bacillariophyta</taxon>
        <taxon>Coscinodiscophyceae</taxon>
        <taxon>Thalassiosirophycidae</taxon>
        <taxon>Stephanodiscales</taxon>
        <taxon>Stephanodiscaceae</taxon>
        <taxon>Cyclotella</taxon>
    </lineage>
</organism>
<feature type="region of interest" description="Disordered" evidence="10">
    <location>
        <begin position="404"/>
        <end position="443"/>
    </location>
</feature>
<keyword evidence="11" id="KW-0472">Membrane</keyword>
<feature type="transmembrane region" description="Helical" evidence="11">
    <location>
        <begin position="628"/>
        <end position="646"/>
    </location>
</feature>
<dbReference type="CDD" id="cd20354">
    <property type="entry name" value="Rcat_RBR_RNF14"/>
    <property type="match status" value="1"/>
</dbReference>
<dbReference type="PROSITE" id="PS51873">
    <property type="entry name" value="TRIAD"/>
    <property type="match status" value="1"/>
</dbReference>
<keyword evidence="9" id="KW-0862">Zinc</keyword>
<evidence type="ECO:0000256" key="6">
    <source>
        <dbReference type="ARBA" id="ARBA00022737"/>
    </source>
</evidence>
<feature type="transmembrane region" description="Helical" evidence="11">
    <location>
        <begin position="652"/>
        <end position="675"/>
    </location>
</feature>
<evidence type="ECO:0000256" key="1">
    <source>
        <dbReference type="ARBA" id="ARBA00001798"/>
    </source>
</evidence>
<keyword evidence="7" id="KW-0863">Zinc-finger</keyword>
<dbReference type="EC" id="2.3.2.31" evidence="3"/>
<keyword evidence="11" id="KW-0812">Transmembrane</keyword>
<dbReference type="PROSITE" id="PS00518">
    <property type="entry name" value="ZF_RING_1"/>
    <property type="match status" value="1"/>
</dbReference>
<feature type="transmembrane region" description="Helical" evidence="11">
    <location>
        <begin position="21"/>
        <end position="38"/>
    </location>
</feature>
<evidence type="ECO:0000256" key="2">
    <source>
        <dbReference type="ARBA" id="ARBA00004906"/>
    </source>
</evidence>
<protein>
    <recommendedName>
        <fullName evidence="3">RBR-type E3 ubiquitin transferase</fullName>
        <ecNumber evidence="3">2.3.2.31</ecNumber>
    </recommendedName>
</protein>
<comment type="caution">
    <text evidence="13">The sequence shown here is derived from an EMBL/GenBank/DDBJ whole genome shotgun (WGS) entry which is preliminary data.</text>
</comment>
<reference evidence="13 14" key="1">
    <citation type="journal article" date="2020" name="G3 (Bethesda)">
        <title>Improved Reference Genome for Cyclotella cryptica CCMP332, a Model for Cell Wall Morphogenesis, Salinity Adaptation, and Lipid Production in Diatoms (Bacillariophyta).</title>
        <authorList>
            <person name="Roberts W.R."/>
            <person name="Downey K.M."/>
            <person name="Ruck E.C."/>
            <person name="Traller J.C."/>
            <person name="Alverson A.J."/>
        </authorList>
    </citation>
    <scope>NUCLEOTIDE SEQUENCE [LARGE SCALE GENOMIC DNA]</scope>
    <source>
        <strain evidence="13 14">CCMP332</strain>
    </source>
</reference>
<evidence type="ECO:0000256" key="4">
    <source>
        <dbReference type="ARBA" id="ARBA00022679"/>
    </source>
</evidence>
<name>A0ABD3PV33_9STRA</name>
<dbReference type="PANTHER" id="PTHR11685">
    <property type="entry name" value="RBR FAMILY RING FINGER AND IBR DOMAIN-CONTAINING"/>
    <property type="match status" value="1"/>
</dbReference>
<keyword evidence="8" id="KW-0833">Ubl conjugation pathway</keyword>
<proteinExistence type="predicted"/>
<feature type="transmembrane region" description="Helical" evidence="11">
    <location>
        <begin position="591"/>
        <end position="616"/>
    </location>
</feature>
<sequence>MSRAVEQLSFTSRPGRAHNNYISCFLIGSIGLFIMNATNVSNGDCGLLESKCDDSTIEMADLALSQEEIDDPVPVLRESPGSSSQVACCSSNDDGAQSGDSVIVGGDESMPCRVLDDTNACSDVGDKASAEKDSVFHQPLSSFLCPICLSENQVYHAQHATNQSQSGMMSPKERDVDALIESGDCEVVLAVTNEENEKSAISHGDGVAESQCGGDGSIAHASTQNGYENQHGIPIFELSSCGHKFCAPCIYAYIRSKLMEGTIQIPCCHFVIPNEDPEDFHCCEVHIQESDILRLIDLDASTNVSRFGTWFFTSNDHCSGIHKSSMKEKYQKIKFDSLHGKDSVRRCPTCDDPRLFDVNCMKAFESKLRAQNESVSLTLSSATSKNNVDDRTVFGRLLAVLRRRRQRMPPTREESSSHESYSETRERTDSGDPGSAGLVADSGYDTLDVTESKTNKIDSLSLSTKPIVLCQSCSTEFCYFHSNAHPGETCENYNKKSLELDRVNVEYANRSLHSKQCPSCGILVSKEGGCNQIKCGNCGVHFCWLCRTIVDDGAFPEHFRWWNLNGCPNMQLDGSEEPLQCTIFLAKLLSILQLIVLGIPSLVLAIASSLVCPCLLPGIGRTHRERAVNCISFWGSFLSTLIVFPLSCIGMLVMAAVYCFMAMIVLFMKCCTALMKRIRQTSATPETYNVPDVSLTDRNSNAHIAPDTSSENFLMELERIFERMEEGA</sequence>
<evidence type="ECO:0000256" key="7">
    <source>
        <dbReference type="ARBA" id="ARBA00022771"/>
    </source>
</evidence>
<evidence type="ECO:0000313" key="14">
    <source>
        <dbReference type="Proteomes" id="UP001516023"/>
    </source>
</evidence>
<dbReference type="Pfam" id="PF26200">
    <property type="entry name" value="Rcat_RNF216"/>
    <property type="match status" value="1"/>
</dbReference>
<dbReference type="AlphaFoldDB" id="A0ABD3PV33"/>
<dbReference type="InterPro" id="IPR031127">
    <property type="entry name" value="E3_UB_ligase_RBR"/>
</dbReference>
<keyword evidence="11" id="KW-1133">Transmembrane helix</keyword>
<dbReference type="InterPro" id="IPR017907">
    <property type="entry name" value="Znf_RING_CS"/>
</dbReference>
<dbReference type="SUPFAM" id="SSF57850">
    <property type="entry name" value="RING/U-box"/>
    <property type="match status" value="2"/>
</dbReference>
<evidence type="ECO:0000256" key="10">
    <source>
        <dbReference type="SAM" id="MobiDB-lite"/>
    </source>
</evidence>
<evidence type="ECO:0000313" key="13">
    <source>
        <dbReference type="EMBL" id="KAL3791893.1"/>
    </source>
</evidence>
<dbReference type="InterPro" id="IPR013083">
    <property type="entry name" value="Znf_RING/FYVE/PHD"/>
</dbReference>
<feature type="domain" description="RING-type" evidence="12">
    <location>
        <begin position="219"/>
        <end position="571"/>
    </location>
</feature>
<comment type="catalytic activity">
    <reaction evidence="1">
        <text>[E2 ubiquitin-conjugating enzyme]-S-ubiquitinyl-L-cysteine + [acceptor protein]-L-lysine = [E2 ubiquitin-conjugating enzyme]-L-cysteine + [acceptor protein]-N(6)-ubiquitinyl-L-lysine.</text>
        <dbReference type="EC" id="2.3.2.31"/>
    </reaction>
</comment>
<gene>
    <name evidence="13" type="ORF">HJC23_010753</name>
</gene>
<accession>A0ABD3PV33</accession>
<dbReference type="SMART" id="SM00647">
    <property type="entry name" value="IBR"/>
    <property type="match status" value="2"/>
</dbReference>
<dbReference type="InterPro" id="IPR047548">
    <property type="entry name" value="Rcat_RBR_RNF14"/>
</dbReference>
<dbReference type="Gene3D" id="1.20.120.1750">
    <property type="match status" value="1"/>
</dbReference>
<keyword evidence="14" id="KW-1185">Reference proteome</keyword>
<evidence type="ECO:0000256" key="8">
    <source>
        <dbReference type="ARBA" id="ARBA00022786"/>
    </source>
</evidence>
<evidence type="ECO:0000256" key="11">
    <source>
        <dbReference type="SAM" id="Phobius"/>
    </source>
</evidence>
<feature type="compositionally biased region" description="Basic and acidic residues" evidence="10">
    <location>
        <begin position="410"/>
        <end position="430"/>
    </location>
</feature>
<dbReference type="Proteomes" id="UP001516023">
    <property type="component" value="Unassembled WGS sequence"/>
</dbReference>
<dbReference type="GO" id="GO:0061630">
    <property type="term" value="F:ubiquitin protein ligase activity"/>
    <property type="evidence" value="ECO:0007669"/>
    <property type="project" value="UniProtKB-EC"/>
</dbReference>
<dbReference type="GO" id="GO:0008270">
    <property type="term" value="F:zinc ion binding"/>
    <property type="evidence" value="ECO:0007669"/>
    <property type="project" value="UniProtKB-KW"/>
</dbReference>